<dbReference type="FunFam" id="3.40.50.1820:FF:000089">
    <property type="entry name" value="Alpha/beta hydrolase"/>
    <property type="match status" value="1"/>
</dbReference>
<organism evidence="5 6">
    <name type="scientific">Nocardia amikacinitolerans</name>
    <dbReference type="NCBI Taxonomy" id="756689"/>
    <lineage>
        <taxon>Bacteria</taxon>
        <taxon>Bacillati</taxon>
        <taxon>Actinomycetota</taxon>
        <taxon>Actinomycetes</taxon>
        <taxon>Mycobacteriales</taxon>
        <taxon>Nocardiaceae</taxon>
        <taxon>Nocardia</taxon>
    </lineage>
</organism>
<evidence type="ECO:0000313" key="6">
    <source>
        <dbReference type="Proteomes" id="UP000219565"/>
    </source>
</evidence>
<evidence type="ECO:0000256" key="3">
    <source>
        <dbReference type="PROSITE-ProRule" id="PRU10038"/>
    </source>
</evidence>
<sequence>MPLKPEARAIVELASAAFPKLGTEVLDAAEARRLLAARPAAVVEPIPVGRVEERTVPGPDGAPEVRVRIYWPADAEPGLPVVVFCHGGGFTICSVDSHDQFCRTMTNGIGAIVVSVDYRQAPEHRFPAAAEDAYAVVRWAADHAAQLGGDPARIAVAGDSSGGNLAAVTTLMARERGGPALAHQLLIYPMLDPSCDTASYRDNAEGYFTTAAHLRWYWEQYLGPDGDGDHPYAAPPRAADLSGLPPAHVLTAEFDPLRDEGEAYAARLRAAGVPTEMIRYDGEFHGFVSMADHLPDAERAAAVAFSAVRRAFGSEE</sequence>
<proteinExistence type="inferred from homology"/>
<protein>
    <submittedName>
        <fullName evidence="5">Acetyl esterase</fullName>
    </submittedName>
</protein>
<dbReference type="EMBL" id="OBEG01000001">
    <property type="protein sequence ID" value="SNY75238.1"/>
    <property type="molecule type" value="Genomic_DNA"/>
</dbReference>
<dbReference type="GO" id="GO:0016787">
    <property type="term" value="F:hydrolase activity"/>
    <property type="evidence" value="ECO:0007669"/>
    <property type="project" value="UniProtKB-KW"/>
</dbReference>
<dbReference type="PANTHER" id="PTHR48081">
    <property type="entry name" value="AB HYDROLASE SUPERFAMILY PROTEIN C4A8.06C"/>
    <property type="match status" value="1"/>
</dbReference>
<gene>
    <name evidence="5" type="ORF">SAMN04244553_0455</name>
</gene>
<keyword evidence="6" id="KW-1185">Reference proteome</keyword>
<dbReference type="InterPro" id="IPR013094">
    <property type="entry name" value="AB_hydrolase_3"/>
</dbReference>
<dbReference type="AlphaFoldDB" id="A0A285KRF9"/>
<dbReference type="InterPro" id="IPR050300">
    <property type="entry name" value="GDXG_lipolytic_enzyme"/>
</dbReference>
<dbReference type="Pfam" id="PF07859">
    <property type="entry name" value="Abhydrolase_3"/>
    <property type="match status" value="1"/>
</dbReference>
<dbReference type="RefSeq" id="WP_179830724.1">
    <property type="nucleotide sequence ID" value="NZ_OBEG01000001.1"/>
</dbReference>
<name>A0A285KRF9_9NOCA</name>
<dbReference type="STRING" id="1379680.GCA_001612615_00578"/>
<reference evidence="5 6" key="1">
    <citation type="submission" date="2017-09" db="EMBL/GenBank/DDBJ databases">
        <authorList>
            <person name="Ehlers B."/>
            <person name="Leendertz F.H."/>
        </authorList>
    </citation>
    <scope>NUCLEOTIDE SEQUENCE [LARGE SCALE GENOMIC DNA]</scope>
    <source>
        <strain evidence="5 6">DSM 45537</strain>
    </source>
</reference>
<dbReference type="Gene3D" id="3.40.50.1820">
    <property type="entry name" value="alpha/beta hydrolase"/>
    <property type="match status" value="1"/>
</dbReference>
<comment type="similarity">
    <text evidence="1">Belongs to the 'GDXG' lipolytic enzyme family.</text>
</comment>
<evidence type="ECO:0000256" key="2">
    <source>
        <dbReference type="ARBA" id="ARBA00022801"/>
    </source>
</evidence>
<feature type="active site" evidence="3">
    <location>
        <position position="160"/>
    </location>
</feature>
<dbReference type="SUPFAM" id="SSF53474">
    <property type="entry name" value="alpha/beta-Hydrolases"/>
    <property type="match status" value="1"/>
</dbReference>
<dbReference type="Proteomes" id="UP000219565">
    <property type="component" value="Unassembled WGS sequence"/>
</dbReference>
<evidence type="ECO:0000259" key="4">
    <source>
        <dbReference type="Pfam" id="PF07859"/>
    </source>
</evidence>
<evidence type="ECO:0000313" key="5">
    <source>
        <dbReference type="EMBL" id="SNY75238.1"/>
    </source>
</evidence>
<feature type="domain" description="Alpha/beta hydrolase fold-3" evidence="4">
    <location>
        <begin position="82"/>
        <end position="288"/>
    </location>
</feature>
<keyword evidence="2" id="KW-0378">Hydrolase</keyword>
<evidence type="ECO:0000256" key="1">
    <source>
        <dbReference type="ARBA" id="ARBA00010515"/>
    </source>
</evidence>
<dbReference type="InterPro" id="IPR029058">
    <property type="entry name" value="AB_hydrolase_fold"/>
</dbReference>
<accession>A0A285KRF9</accession>
<dbReference type="PROSITE" id="PS01174">
    <property type="entry name" value="LIPASE_GDXG_SER"/>
    <property type="match status" value="1"/>
</dbReference>
<dbReference type="InterPro" id="IPR033140">
    <property type="entry name" value="Lipase_GDXG_put_SER_AS"/>
</dbReference>
<dbReference type="PANTHER" id="PTHR48081:SF8">
    <property type="entry name" value="ALPHA_BETA HYDROLASE FOLD-3 DOMAIN-CONTAINING PROTEIN-RELATED"/>
    <property type="match status" value="1"/>
</dbReference>